<dbReference type="KEGG" id="tpr:Tpau_2626"/>
<proteinExistence type="predicted"/>
<evidence type="ECO:0000313" key="2">
    <source>
        <dbReference type="Proteomes" id="UP000001213"/>
    </source>
</evidence>
<dbReference type="eggNOG" id="ENOG503497V">
    <property type="taxonomic scope" value="Bacteria"/>
</dbReference>
<reference evidence="1 2" key="2">
    <citation type="journal article" date="2011" name="Stand. Genomic Sci.">
        <title>Complete genome sequence of Tsukamurella paurometabola type strain (no. 33).</title>
        <authorList>
            <person name="Munk A.C."/>
            <person name="Lapidus A."/>
            <person name="Lucas S."/>
            <person name="Nolan M."/>
            <person name="Tice H."/>
            <person name="Cheng J.F."/>
            <person name="Del Rio T.G."/>
            <person name="Goodwin L."/>
            <person name="Pitluck S."/>
            <person name="Liolios K."/>
            <person name="Huntemann M."/>
            <person name="Ivanova N."/>
            <person name="Mavromatis K."/>
            <person name="Mikhailova N."/>
            <person name="Pati A."/>
            <person name="Chen A."/>
            <person name="Palaniappan K."/>
            <person name="Tapia R."/>
            <person name="Han C."/>
            <person name="Land M."/>
            <person name="Hauser L."/>
            <person name="Chang Y.J."/>
            <person name="Jeffries C.D."/>
            <person name="Brettin T."/>
            <person name="Yasawong M."/>
            <person name="Brambilla E.M."/>
            <person name="Rohde M."/>
            <person name="Sikorski J."/>
            <person name="Goker M."/>
            <person name="Detter J.C."/>
            <person name="Woyke T."/>
            <person name="Bristow J."/>
            <person name="Eisen J.A."/>
            <person name="Markowitz V."/>
            <person name="Hugenholtz P."/>
            <person name="Kyrpides N.C."/>
            <person name="Klenk H.P."/>
        </authorList>
    </citation>
    <scope>NUCLEOTIDE SEQUENCE [LARGE SCALE GENOMIC DNA]</scope>
    <source>
        <strain evidence="2">ATCC 8368 / DSM 20162 / CCUG 35730 / CIP 100753 / JCM 10117 / KCTC 9821 / NBRC 16120 / NCIMB 702349 / NCTC 13040</strain>
    </source>
</reference>
<name>D5USF6_TSUPD</name>
<organism evidence="1 2">
    <name type="scientific">Tsukamurella paurometabola (strain ATCC 8368 / DSM 20162 / CCUG 35730 / CIP 100753 / JCM 10117 / KCTC 9821 / NBRC 16120 / NCIMB 702349 / NCTC 13040)</name>
    <name type="common">Corynebacterium paurometabolum</name>
    <dbReference type="NCBI Taxonomy" id="521096"/>
    <lineage>
        <taxon>Bacteria</taxon>
        <taxon>Bacillati</taxon>
        <taxon>Actinomycetota</taxon>
        <taxon>Actinomycetes</taxon>
        <taxon>Mycobacteriales</taxon>
        <taxon>Tsukamurellaceae</taxon>
        <taxon>Tsukamurella</taxon>
    </lineage>
</organism>
<accession>D5USF6</accession>
<dbReference type="HOGENOM" id="CLU_090941_1_0_11"/>
<dbReference type="Proteomes" id="UP000001213">
    <property type="component" value="Chromosome"/>
</dbReference>
<dbReference type="AlphaFoldDB" id="D5USF6"/>
<protein>
    <submittedName>
        <fullName evidence="1">Uncharacterized protein</fullName>
    </submittedName>
</protein>
<dbReference type="EMBL" id="CP001966">
    <property type="protein sequence ID" value="ADG79227.1"/>
    <property type="molecule type" value="Genomic_DNA"/>
</dbReference>
<evidence type="ECO:0000313" key="1">
    <source>
        <dbReference type="EMBL" id="ADG79227.1"/>
    </source>
</evidence>
<gene>
    <name evidence="1" type="ordered locus">Tpau_2626</name>
</gene>
<dbReference type="RefSeq" id="WP_013127244.1">
    <property type="nucleotide sequence ID" value="NC_014158.1"/>
</dbReference>
<keyword evidence="2" id="KW-1185">Reference proteome</keyword>
<dbReference type="STRING" id="521096.Tpau_2626"/>
<sequence>MTRTWAPVAAVAAVAVVLAYWLGSVTAPPVTRISDDRLGPEASQSIEVYLRKAAETLAAAPSGEGRWALISPATAWSTEEVWRRYGAAAGMERIGRVLVRVPIPGVQTPTVPVPTGQSAAGIAAVNELAAYAVPSLVAPGERGAAIARVSAARLRAGVPAVVGIVVYGTGDALRTAASGSGVRAVQVVPDGGGVFAVAPLLPSFTDRAEPGADDGSVPPA</sequence>
<reference evidence="2" key="1">
    <citation type="submission" date="2010-03" db="EMBL/GenBank/DDBJ databases">
        <title>The complete chromosome of Tsukamurella paurometabola DSM 20162.</title>
        <authorList>
            <consortium name="US DOE Joint Genome Institute (JGI-PGF)"/>
            <person name="Lucas S."/>
            <person name="Copeland A."/>
            <person name="Lapidus A."/>
            <person name="Glavina del Rio T."/>
            <person name="Dalin E."/>
            <person name="Tice H."/>
            <person name="Bruce D."/>
            <person name="Goodwin L."/>
            <person name="Pitluck S."/>
            <person name="Kyrpides N."/>
            <person name="Mavromatis K."/>
            <person name="Ivanova N."/>
            <person name="Mikhailova N."/>
            <person name="Munk A.C."/>
            <person name="Brettin T."/>
            <person name="Detter J.C."/>
            <person name="Tapia R."/>
            <person name="Han C."/>
            <person name="Larimer F."/>
            <person name="Land M."/>
            <person name="Hauser L."/>
            <person name="Markowitz V."/>
            <person name="Cheng J.-F."/>
            <person name="Hugenholtz P."/>
            <person name="Woyke T."/>
            <person name="Wu D."/>
            <person name="Jando M."/>
            <person name="Brambilla E."/>
            <person name="Klenk H.-P."/>
            <person name="Eisen J.A."/>
        </authorList>
    </citation>
    <scope>NUCLEOTIDE SEQUENCE [LARGE SCALE GENOMIC DNA]</scope>
    <source>
        <strain evidence="2">ATCC 8368 / DSM 20162 / CCUG 35730 / CIP 100753 / JCM 10117 / KCTC 9821 / NBRC 16120 / NCIMB 702349 / NCTC 13040</strain>
    </source>
</reference>